<evidence type="ECO:0000313" key="3">
    <source>
        <dbReference type="EMBL" id="CAI2378065.1"/>
    </source>
</evidence>
<dbReference type="Proteomes" id="UP001295684">
    <property type="component" value="Unassembled WGS sequence"/>
</dbReference>
<organism evidence="3 4">
    <name type="scientific">Euplotes crassus</name>
    <dbReference type="NCBI Taxonomy" id="5936"/>
    <lineage>
        <taxon>Eukaryota</taxon>
        <taxon>Sar</taxon>
        <taxon>Alveolata</taxon>
        <taxon>Ciliophora</taxon>
        <taxon>Intramacronucleata</taxon>
        <taxon>Spirotrichea</taxon>
        <taxon>Hypotrichia</taxon>
        <taxon>Euplotida</taxon>
        <taxon>Euplotidae</taxon>
        <taxon>Moneuplotes</taxon>
    </lineage>
</organism>
<dbReference type="EMBL" id="CAMPGE010019754">
    <property type="protein sequence ID" value="CAI2378065.1"/>
    <property type="molecule type" value="Genomic_DNA"/>
</dbReference>
<keyword evidence="2" id="KW-0472">Membrane</keyword>
<accession>A0AAD2D2T0</accession>
<evidence type="ECO:0000313" key="4">
    <source>
        <dbReference type="Proteomes" id="UP001295684"/>
    </source>
</evidence>
<protein>
    <submittedName>
        <fullName evidence="3">Uncharacterized protein</fullName>
    </submittedName>
</protein>
<name>A0AAD2D2T0_EUPCR</name>
<proteinExistence type="predicted"/>
<keyword evidence="2" id="KW-0812">Transmembrane</keyword>
<gene>
    <name evidence="3" type="ORF">ECRASSUSDP1_LOCUS19457</name>
</gene>
<sequence>MADSKCADAYHALSDIEESIDNLSQTQEDSECLCTPPQQNVPPYTPIGHPVLPTQAPEQPSSATQPPHNSYITGEIYVNAGEERGVEQEGERRRVRRRNFRNRVCVVGFSIFVAVVVVVVFAAARVYSDEPSD</sequence>
<keyword evidence="2" id="KW-1133">Transmembrane helix</keyword>
<reference evidence="3" key="1">
    <citation type="submission" date="2023-07" db="EMBL/GenBank/DDBJ databases">
        <authorList>
            <consortium name="AG Swart"/>
            <person name="Singh M."/>
            <person name="Singh A."/>
            <person name="Seah K."/>
            <person name="Emmerich C."/>
        </authorList>
    </citation>
    <scope>NUCLEOTIDE SEQUENCE</scope>
    <source>
        <strain evidence="3">DP1</strain>
    </source>
</reference>
<feature type="region of interest" description="Disordered" evidence="1">
    <location>
        <begin position="30"/>
        <end position="71"/>
    </location>
</feature>
<evidence type="ECO:0000256" key="1">
    <source>
        <dbReference type="SAM" id="MobiDB-lite"/>
    </source>
</evidence>
<feature type="transmembrane region" description="Helical" evidence="2">
    <location>
        <begin position="104"/>
        <end position="127"/>
    </location>
</feature>
<comment type="caution">
    <text evidence="3">The sequence shown here is derived from an EMBL/GenBank/DDBJ whole genome shotgun (WGS) entry which is preliminary data.</text>
</comment>
<evidence type="ECO:0000256" key="2">
    <source>
        <dbReference type="SAM" id="Phobius"/>
    </source>
</evidence>
<keyword evidence="4" id="KW-1185">Reference proteome</keyword>
<feature type="compositionally biased region" description="Polar residues" evidence="1">
    <location>
        <begin position="56"/>
        <end position="71"/>
    </location>
</feature>
<dbReference type="AlphaFoldDB" id="A0AAD2D2T0"/>